<evidence type="ECO:0000256" key="2">
    <source>
        <dbReference type="ARBA" id="ARBA00022857"/>
    </source>
</evidence>
<evidence type="ECO:0000313" key="6">
    <source>
        <dbReference type="Proteomes" id="UP000646365"/>
    </source>
</evidence>
<reference evidence="5" key="2">
    <citation type="submission" date="2020-09" db="EMBL/GenBank/DDBJ databases">
        <authorList>
            <person name="Sun Q."/>
            <person name="Zhou Y."/>
        </authorList>
    </citation>
    <scope>NUCLEOTIDE SEQUENCE</scope>
    <source>
        <strain evidence="5">CGMCC 1.15725</strain>
    </source>
</reference>
<feature type="domain" description="Bacterial bifunctional deaminase-reductase C-terminal" evidence="4">
    <location>
        <begin position="77"/>
        <end position="263"/>
    </location>
</feature>
<organism evidence="5 6">
    <name type="scientific">Aliidongia dinghuensis</name>
    <dbReference type="NCBI Taxonomy" id="1867774"/>
    <lineage>
        <taxon>Bacteria</taxon>
        <taxon>Pseudomonadati</taxon>
        <taxon>Pseudomonadota</taxon>
        <taxon>Alphaproteobacteria</taxon>
        <taxon>Rhodospirillales</taxon>
        <taxon>Dongiaceae</taxon>
        <taxon>Aliidongia</taxon>
    </lineage>
</organism>
<dbReference type="GO" id="GO:0008703">
    <property type="term" value="F:5-amino-6-(5-phosphoribosylamino)uracil reductase activity"/>
    <property type="evidence" value="ECO:0007669"/>
    <property type="project" value="InterPro"/>
</dbReference>
<dbReference type="Pfam" id="PF01872">
    <property type="entry name" value="RibD_C"/>
    <property type="match status" value="1"/>
</dbReference>
<sequence>MRAPILLDEAGAWDAICAARRTGTPANGSTLWLEIGDSRLWIEPDGRWSADPVPLPAVGRLLDLYLPLAVQARRPFTVAHLGQSLDGRIAAANGASRWVTGPEDLLHNHRMRALADAILVGADTVRLDDPQLTVRRCPGDNPVRVVLDPMLGLGPDYALFRDAAAATLVITAADRAPPPRLGQAEVLTVPRAGDGTLDCHAIVDLLGRRGLSWIFVEGGGITVSRFLAQGALDRLQLTISPLIIGSGRPGIQLPEIQDLAQGLRPRLRRFALGEDMLFECDFS</sequence>
<dbReference type="InterPro" id="IPR050765">
    <property type="entry name" value="Riboflavin_Biosynth_HTPR"/>
</dbReference>
<evidence type="ECO:0000259" key="4">
    <source>
        <dbReference type="Pfam" id="PF01872"/>
    </source>
</evidence>
<dbReference type="RefSeq" id="WP_189049657.1">
    <property type="nucleotide sequence ID" value="NZ_BMJQ01000012.1"/>
</dbReference>
<dbReference type="PANTHER" id="PTHR38011:SF7">
    <property type="entry name" value="2,5-DIAMINO-6-RIBOSYLAMINO-4(3H)-PYRIMIDINONE 5'-PHOSPHATE REDUCTASE"/>
    <property type="match status" value="1"/>
</dbReference>
<evidence type="ECO:0000256" key="3">
    <source>
        <dbReference type="ARBA" id="ARBA00023002"/>
    </source>
</evidence>
<dbReference type="AlphaFoldDB" id="A0A8J3E536"/>
<protein>
    <recommendedName>
        <fullName evidence="4">Bacterial bifunctional deaminase-reductase C-terminal domain-containing protein</fullName>
    </recommendedName>
</protein>
<dbReference type="GO" id="GO:0009231">
    <property type="term" value="P:riboflavin biosynthetic process"/>
    <property type="evidence" value="ECO:0007669"/>
    <property type="project" value="InterPro"/>
</dbReference>
<proteinExistence type="predicted"/>
<name>A0A8J3E536_9PROT</name>
<dbReference type="EMBL" id="BMJQ01000012">
    <property type="protein sequence ID" value="GGF32334.1"/>
    <property type="molecule type" value="Genomic_DNA"/>
</dbReference>
<dbReference type="SUPFAM" id="SSF53597">
    <property type="entry name" value="Dihydrofolate reductase-like"/>
    <property type="match status" value="1"/>
</dbReference>
<dbReference type="Proteomes" id="UP000646365">
    <property type="component" value="Unassembled WGS sequence"/>
</dbReference>
<evidence type="ECO:0000313" key="5">
    <source>
        <dbReference type="EMBL" id="GGF32334.1"/>
    </source>
</evidence>
<reference evidence="5" key="1">
    <citation type="journal article" date="2014" name="Int. J. Syst. Evol. Microbiol.">
        <title>Complete genome sequence of Corynebacterium casei LMG S-19264T (=DSM 44701T), isolated from a smear-ripened cheese.</title>
        <authorList>
            <consortium name="US DOE Joint Genome Institute (JGI-PGF)"/>
            <person name="Walter F."/>
            <person name="Albersmeier A."/>
            <person name="Kalinowski J."/>
            <person name="Ruckert C."/>
        </authorList>
    </citation>
    <scope>NUCLEOTIDE SEQUENCE</scope>
    <source>
        <strain evidence="5">CGMCC 1.15725</strain>
    </source>
</reference>
<comment type="caution">
    <text evidence="5">The sequence shown here is derived from an EMBL/GenBank/DDBJ whole genome shotgun (WGS) entry which is preliminary data.</text>
</comment>
<accession>A0A8J3E536</accession>
<dbReference type="PANTHER" id="PTHR38011">
    <property type="entry name" value="DIHYDROFOLATE REDUCTASE FAMILY PROTEIN (AFU_ORTHOLOGUE AFUA_8G06820)"/>
    <property type="match status" value="1"/>
</dbReference>
<dbReference type="InterPro" id="IPR024072">
    <property type="entry name" value="DHFR-like_dom_sf"/>
</dbReference>
<evidence type="ECO:0000256" key="1">
    <source>
        <dbReference type="ARBA" id="ARBA00005104"/>
    </source>
</evidence>
<keyword evidence="2" id="KW-0521">NADP</keyword>
<keyword evidence="3" id="KW-0560">Oxidoreductase</keyword>
<keyword evidence="6" id="KW-1185">Reference proteome</keyword>
<dbReference type="InterPro" id="IPR002734">
    <property type="entry name" value="RibDG_C"/>
</dbReference>
<dbReference type="Gene3D" id="3.40.430.10">
    <property type="entry name" value="Dihydrofolate Reductase, subunit A"/>
    <property type="match status" value="1"/>
</dbReference>
<comment type="pathway">
    <text evidence="1">Cofactor biosynthesis; riboflavin biosynthesis.</text>
</comment>
<gene>
    <name evidence="5" type="ORF">GCM10011611_43160</name>
</gene>